<dbReference type="PROSITE" id="PS00622">
    <property type="entry name" value="HTH_LUXR_1"/>
    <property type="match status" value="1"/>
</dbReference>
<dbReference type="PROSITE" id="PS50043">
    <property type="entry name" value="HTH_LUXR_2"/>
    <property type="match status" value="1"/>
</dbReference>
<dbReference type="PANTHER" id="PTHR16305">
    <property type="entry name" value="TESTICULAR SOLUBLE ADENYLYL CYCLASE"/>
    <property type="match status" value="1"/>
</dbReference>
<dbReference type="Proteomes" id="UP000277256">
    <property type="component" value="Unassembled WGS sequence"/>
</dbReference>
<dbReference type="GO" id="GO:0005737">
    <property type="term" value="C:cytoplasm"/>
    <property type="evidence" value="ECO:0007669"/>
    <property type="project" value="TreeGrafter"/>
</dbReference>
<dbReference type="InterPro" id="IPR041664">
    <property type="entry name" value="AAA_16"/>
</dbReference>
<dbReference type="InterPro" id="IPR000792">
    <property type="entry name" value="Tscrpt_reg_LuxR_C"/>
</dbReference>
<dbReference type="EMBL" id="RSEB01000004">
    <property type="protein sequence ID" value="RRR98398.1"/>
    <property type="molecule type" value="Genomic_DNA"/>
</dbReference>
<sequence>MCHRYWGPAPTRPHTCSLRSGCHVTCDMPPVLRAPRCNPALPVRQRPDVSLAHMSPFIDRGADLARITAAWERLAAGGGPVAVTVVGEAGMGKTRLLREAVAAIGPARLLVGTARADGAAPHDWFAAATAETDPPDGTDERLWRLLRQEPDSAPAPLPDGALLRGAMRTLRRLAADGPVLIAVDDLHWLDPESLALWSELAAAWDLPALLLAAGRPPEEARHPAAAARVLARLGGARDATAIDLRPLTAAETGTLLGGAVPPATARAVHRRTGGNPFWVKELAAAGAATAPLPGRLASLVRARLAGEDEHAWRLARGLALLGERTATATAAAVLGADLLERALPRLTAAGVIRRDGAALRFPHALMREAFAATALPAEAEAVHRAALDAALAAGDDPATAAHAAALGETALAATAADRTAARQLAAWHTESAQRTAETALAAAPDHTGLLATAGQAALLTGDHIAARVHFGHLAAVGDDRERCLAHLRLAETAWHQGRIADQWRHLETAEALAAPGSAEHGRCLTGRAQAMVRAADYPGLPALCDRADALLERHGLHTQRRSIAISRATALYYLGDTEAAVRTLHQVWRDAEADGDLRKLGRAVNNLLAAQLADLPEPQAWRLFDRAVAAVGDLGMASWGGKITRVGGDAAIGFGDLDRAWDLLSARARIEPDPHERAVLAAKAGLLALERDDPDEAERLCREGLDLVAGMDQGWVVTYPHWLAAAIAARRGDRAELDAAVRAYRDAVPPDLHRLREPRVIEVARLALDRGAEPDAVRRFLTDCLGTVPAPGSSPYADLMWMEARVRRGDWAGALALFDGAAAAGQAYQRSTARSLAAEAARRLGDREAALAHATEAVALLRRWPGPRRTAAEAALAALAPAPLTGALTARETEVLRAAAAGGSNRQIAAALGISQRTVEVHMSRLLAKTGTASRTELVARYLQDA</sequence>
<organism evidence="4 5">
    <name type="scientific">Glycomyces terrestris</name>
    <dbReference type="NCBI Taxonomy" id="2493553"/>
    <lineage>
        <taxon>Bacteria</taxon>
        <taxon>Bacillati</taxon>
        <taxon>Actinomycetota</taxon>
        <taxon>Actinomycetes</taxon>
        <taxon>Glycomycetales</taxon>
        <taxon>Glycomycetaceae</taxon>
        <taxon>Glycomyces</taxon>
    </lineage>
</organism>
<evidence type="ECO:0000256" key="2">
    <source>
        <dbReference type="ARBA" id="ARBA00022840"/>
    </source>
</evidence>
<dbReference type="SUPFAM" id="SSF52540">
    <property type="entry name" value="P-loop containing nucleoside triphosphate hydrolases"/>
    <property type="match status" value="1"/>
</dbReference>
<dbReference type="GO" id="GO:0004016">
    <property type="term" value="F:adenylate cyclase activity"/>
    <property type="evidence" value="ECO:0007669"/>
    <property type="project" value="TreeGrafter"/>
</dbReference>
<keyword evidence="5" id="KW-1185">Reference proteome</keyword>
<keyword evidence="2" id="KW-0067">ATP-binding</keyword>
<evidence type="ECO:0000313" key="5">
    <source>
        <dbReference type="Proteomes" id="UP000277256"/>
    </source>
</evidence>
<evidence type="ECO:0000313" key="4">
    <source>
        <dbReference type="EMBL" id="RRR98398.1"/>
    </source>
</evidence>
<gene>
    <name evidence="4" type="ORF">EIW28_16015</name>
</gene>
<dbReference type="Gene3D" id="1.10.10.10">
    <property type="entry name" value="Winged helix-like DNA-binding domain superfamily/Winged helix DNA-binding domain"/>
    <property type="match status" value="1"/>
</dbReference>
<dbReference type="GO" id="GO:0006355">
    <property type="term" value="P:regulation of DNA-templated transcription"/>
    <property type="evidence" value="ECO:0007669"/>
    <property type="project" value="InterPro"/>
</dbReference>
<comment type="caution">
    <text evidence="4">The sequence shown here is derived from an EMBL/GenBank/DDBJ whole genome shotgun (WGS) entry which is preliminary data.</text>
</comment>
<dbReference type="Gene3D" id="1.25.40.10">
    <property type="entry name" value="Tetratricopeptide repeat domain"/>
    <property type="match status" value="2"/>
</dbReference>
<evidence type="ECO:0000256" key="1">
    <source>
        <dbReference type="ARBA" id="ARBA00022741"/>
    </source>
</evidence>
<reference evidence="4 5" key="1">
    <citation type="submission" date="2018-12" db="EMBL/GenBank/DDBJ databases">
        <title>Glycomyces sp. YIM 121974 draft genome.</title>
        <authorList>
            <person name="Li Q."/>
        </authorList>
    </citation>
    <scope>NUCLEOTIDE SEQUENCE [LARGE SCALE GENOMIC DNA]</scope>
    <source>
        <strain evidence="4 5">YIM 121974</strain>
    </source>
</reference>
<dbReference type="CDD" id="cd06170">
    <property type="entry name" value="LuxR_C_like"/>
    <property type="match status" value="1"/>
</dbReference>
<evidence type="ECO:0000259" key="3">
    <source>
        <dbReference type="PROSITE" id="PS50043"/>
    </source>
</evidence>
<dbReference type="InterPro" id="IPR036388">
    <property type="entry name" value="WH-like_DNA-bd_sf"/>
</dbReference>
<accession>A0A426UW10</accession>
<keyword evidence="1" id="KW-0547">Nucleotide-binding</keyword>
<dbReference type="SUPFAM" id="SSF48452">
    <property type="entry name" value="TPR-like"/>
    <property type="match status" value="2"/>
</dbReference>
<dbReference type="Pfam" id="PF13191">
    <property type="entry name" value="AAA_16"/>
    <property type="match status" value="1"/>
</dbReference>
<dbReference type="AlphaFoldDB" id="A0A426UW10"/>
<dbReference type="InterPro" id="IPR011990">
    <property type="entry name" value="TPR-like_helical_dom_sf"/>
</dbReference>
<dbReference type="PANTHER" id="PTHR16305:SF35">
    <property type="entry name" value="TRANSCRIPTIONAL ACTIVATOR DOMAIN"/>
    <property type="match status" value="1"/>
</dbReference>
<dbReference type="SMART" id="SM00421">
    <property type="entry name" value="HTH_LUXR"/>
    <property type="match status" value="1"/>
</dbReference>
<dbReference type="SUPFAM" id="SSF46894">
    <property type="entry name" value="C-terminal effector domain of the bipartite response regulators"/>
    <property type="match status" value="1"/>
</dbReference>
<feature type="domain" description="HTH luxR-type" evidence="3">
    <location>
        <begin position="881"/>
        <end position="946"/>
    </location>
</feature>
<dbReference type="PRINTS" id="PR00038">
    <property type="entry name" value="HTHLUXR"/>
</dbReference>
<dbReference type="GO" id="GO:0003677">
    <property type="term" value="F:DNA binding"/>
    <property type="evidence" value="ECO:0007669"/>
    <property type="project" value="InterPro"/>
</dbReference>
<proteinExistence type="predicted"/>
<protein>
    <submittedName>
        <fullName evidence="4">LuxR family transcriptional regulator</fullName>
    </submittedName>
</protein>
<dbReference type="Pfam" id="PF00196">
    <property type="entry name" value="GerE"/>
    <property type="match status" value="1"/>
</dbReference>
<dbReference type="InterPro" id="IPR016032">
    <property type="entry name" value="Sig_transdc_resp-reg_C-effctor"/>
</dbReference>
<name>A0A426UW10_9ACTN</name>
<dbReference type="InterPro" id="IPR027417">
    <property type="entry name" value="P-loop_NTPase"/>
</dbReference>
<dbReference type="GO" id="GO:0005524">
    <property type="term" value="F:ATP binding"/>
    <property type="evidence" value="ECO:0007669"/>
    <property type="project" value="UniProtKB-KW"/>
</dbReference>